<dbReference type="Pfam" id="PF21858">
    <property type="entry name" value="DUF6914"/>
    <property type="match status" value="1"/>
</dbReference>
<evidence type="ECO:0000313" key="3">
    <source>
        <dbReference type="Proteomes" id="UP001363622"/>
    </source>
</evidence>
<sequence length="181" mass="20023">MAAATAAAMIPDTFSVSVLVFKGDPVDWQRYRHTALCFRPASSSPSPPPTPSPQRRQRDSPGGNEESAPASPPPLIIHAVGAPYEYEIQAIDDYEPRRDPDRTLVRDIAVGKLRKAVTKEHLISVVSKIPVDNNDSEFNCQTWVEKALKQLSDDDWLTAEEYNHGVDGMVEGIIEAEEEPE</sequence>
<comment type="caution">
    <text evidence="2">The sequence shown here is derived from an EMBL/GenBank/DDBJ whole genome shotgun (WGS) entry which is preliminary data.</text>
</comment>
<accession>A0ABR1KZY3</accession>
<proteinExistence type="predicted"/>
<evidence type="ECO:0000313" key="2">
    <source>
        <dbReference type="EMBL" id="KAK7522157.1"/>
    </source>
</evidence>
<keyword evidence="3" id="KW-1185">Reference proteome</keyword>
<dbReference type="InterPro" id="IPR054208">
    <property type="entry name" value="DUF6914"/>
</dbReference>
<evidence type="ECO:0000256" key="1">
    <source>
        <dbReference type="SAM" id="MobiDB-lite"/>
    </source>
</evidence>
<organism evidence="2 3">
    <name type="scientific">Phyllosticta citriasiana</name>
    <dbReference type="NCBI Taxonomy" id="595635"/>
    <lineage>
        <taxon>Eukaryota</taxon>
        <taxon>Fungi</taxon>
        <taxon>Dikarya</taxon>
        <taxon>Ascomycota</taxon>
        <taxon>Pezizomycotina</taxon>
        <taxon>Dothideomycetes</taxon>
        <taxon>Dothideomycetes incertae sedis</taxon>
        <taxon>Botryosphaeriales</taxon>
        <taxon>Phyllostictaceae</taxon>
        <taxon>Phyllosticta</taxon>
    </lineage>
</organism>
<dbReference type="EMBL" id="JBBPHU010000002">
    <property type="protein sequence ID" value="KAK7522157.1"/>
    <property type="molecule type" value="Genomic_DNA"/>
</dbReference>
<protein>
    <submittedName>
        <fullName evidence="2">Uncharacterized protein</fullName>
    </submittedName>
</protein>
<dbReference type="Proteomes" id="UP001363622">
    <property type="component" value="Unassembled WGS sequence"/>
</dbReference>
<reference evidence="2 3" key="1">
    <citation type="submission" date="2024-04" db="EMBL/GenBank/DDBJ databases">
        <title>Phyllosticta paracitricarpa is synonymous to the EU quarantine fungus P. citricarpa based on phylogenomic analyses.</title>
        <authorList>
            <consortium name="Lawrence Berkeley National Laboratory"/>
            <person name="Van Ingen-Buijs V.A."/>
            <person name="Van Westerhoven A.C."/>
            <person name="Haridas S."/>
            <person name="Skiadas P."/>
            <person name="Martin F."/>
            <person name="Groenewald J.Z."/>
            <person name="Crous P.W."/>
            <person name="Seidl M.F."/>
        </authorList>
    </citation>
    <scope>NUCLEOTIDE SEQUENCE [LARGE SCALE GENOMIC DNA]</scope>
    <source>
        <strain evidence="2 3">CBS 123371</strain>
    </source>
</reference>
<feature type="region of interest" description="Disordered" evidence="1">
    <location>
        <begin position="38"/>
        <end position="74"/>
    </location>
</feature>
<gene>
    <name evidence="2" type="ORF">IWZ03DRAFT_111002</name>
</gene>
<name>A0ABR1KZY3_9PEZI</name>